<keyword evidence="1" id="KW-0472">Membrane</keyword>
<keyword evidence="1" id="KW-1133">Transmembrane helix</keyword>
<dbReference type="EMBL" id="CP088295">
    <property type="protein sequence ID" value="UUY03119.1"/>
    <property type="molecule type" value="Genomic_DNA"/>
</dbReference>
<evidence type="ECO:0000313" key="3">
    <source>
        <dbReference type="Proteomes" id="UP001058860"/>
    </source>
</evidence>
<feature type="transmembrane region" description="Helical" evidence="1">
    <location>
        <begin position="159"/>
        <end position="177"/>
    </location>
</feature>
<feature type="transmembrane region" description="Helical" evidence="1">
    <location>
        <begin position="296"/>
        <end position="314"/>
    </location>
</feature>
<evidence type="ECO:0000256" key="1">
    <source>
        <dbReference type="SAM" id="Phobius"/>
    </source>
</evidence>
<dbReference type="Proteomes" id="UP001058860">
    <property type="component" value="Chromosome"/>
</dbReference>
<proteinExistence type="predicted"/>
<feature type="transmembrane region" description="Helical" evidence="1">
    <location>
        <begin position="46"/>
        <end position="65"/>
    </location>
</feature>
<evidence type="ECO:0000313" key="2">
    <source>
        <dbReference type="EMBL" id="UUY03119.1"/>
    </source>
</evidence>
<sequence length="453" mass="48717">MALVWGRDVLDGTLPAFDAYRAPTQHPLLVALGIPLSALGDTGERLMVLFGVAGYVGLVAGVYRLGRATIGVWGGLLAGALVASRLNLALLASIAFLDIPYCALVIWAAALEVERPRRGGPVWVLLALAGLLRPEAWALAGLYAVWVGWPLDWRGRARTVALAAVAPVLWALTDLIVTGNPLFSLTYTDGSAADLQRERPLSSLPWLMVRLLAEILKWPVLAAAVAGVVLAVVLRRPRFVVPGVLVVVTCAEYLVIASGGLAVVYRYLLVAALALAVFASFALTGWTTIARGRARTVWTVLAVGALAVGAAYTVTHTNPTKIRVELRERDRIRTNLRAVLTDPAVTAARRCGPLTVPNHKLIPETRWILDLADGGVRARSDTDLEPQRSGVAIIIDRRVEQRPALNVFEVPRDRGLLLQLPPPGFRPVAGNRDFAAWARCPDDPPVVRTGRPG</sequence>
<keyword evidence="3" id="KW-1185">Reference proteome</keyword>
<feature type="transmembrane region" description="Helical" evidence="1">
    <location>
        <begin position="215"/>
        <end position="234"/>
    </location>
</feature>
<protein>
    <recommendedName>
        <fullName evidence="4">Glycosyltransferase RgtA/B/C/D-like domain-containing protein</fullName>
    </recommendedName>
</protein>
<gene>
    <name evidence="2" type="ORF">LRS13_20955</name>
</gene>
<evidence type="ECO:0008006" key="4">
    <source>
        <dbReference type="Google" id="ProtNLM"/>
    </source>
</evidence>
<name>A0ABY5PEK9_9ACTN</name>
<reference evidence="3" key="1">
    <citation type="submission" date="2021-11" db="EMBL/GenBank/DDBJ databases">
        <title>Cultivation dependent microbiological survey of springs from the worlds oldest radium mine currently devoted to the extraction of radon-saturated water.</title>
        <authorList>
            <person name="Kapinusova G."/>
            <person name="Smrhova T."/>
            <person name="Strejcek M."/>
            <person name="Suman J."/>
            <person name="Jani K."/>
            <person name="Pajer P."/>
            <person name="Uhlik O."/>
        </authorList>
    </citation>
    <scope>NUCLEOTIDE SEQUENCE [LARGE SCALE GENOMIC DNA]</scope>
    <source>
        <strain evidence="3">J379</strain>
    </source>
</reference>
<feature type="transmembrane region" description="Helical" evidence="1">
    <location>
        <begin position="239"/>
        <end position="261"/>
    </location>
</feature>
<accession>A0ABY5PEK9</accession>
<feature type="transmembrane region" description="Helical" evidence="1">
    <location>
        <begin position="86"/>
        <end position="110"/>
    </location>
</feature>
<feature type="transmembrane region" description="Helical" evidence="1">
    <location>
        <begin position="267"/>
        <end position="289"/>
    </location>
</feature>
<dbReference type="RefSeq" id="WP_353863630.1">
    <property type="nucleotide sequence ID" value="NZ_CP088295.1"/>
</dbReference>
<organism evidence="2 3">
    <name type="scientific">Svornostia abyssi</name>
    <dbReference type="NCBI Taxonomy" id="2898438"/>
    <lineage>
        <taxon>Bacteria</taxon>
        <taxon>Bacillati</taxon>
        <taxon>Actinomycetota</taxon>
        <taxon>Thermoleophilia</taxon>
        <taxon>Solirubrobacterales</taxon>
        <taxon>Baekduiaceae</taxon>
        <taxon>Svornostia</taxon>
    </lineage>
</organism>
<keyword evidence="1" id="KW-0812">Transmembrane</keyword>
<feature type="transmembrane region" description="Helical" evidence="1">
    <location>
        <begin position="122"/>
        <end position="147"/>
    </location>
</feature>